<gene>
    <name evidence="3" type="ORF">GCM10022211_07710</name>
</gene>
<dbReference type="InterPro" id="IPR018511">
    <property type="entry name" value="Hemolysin-typ_Ca-bd_CS"/>
</dbReference>
<name>A0ABP7RNC0_9SPHN</name>
<accession>A0ABP7RNC0</accession>
<dbReference type="PANTHER" id="PTHR38340">
    <property type="entry name" value="S-LAYER PROTEIN"/>
    <property type="match status" value="1"/>
</dbReference>
<keyword evidence="4" id="KW-1185">Reference proteome</keyword>
<evidence type="ECO:0000313" key="4">
    <source>
        <dbReference type="Proteomes" id="UP001501310"/>
    </source>
</evidence>
<organism evidence="3 4">
    <name type="scientific">Sphingomonas humi</name>
    <dbReference type="NCBI Taxonomy" id="335630"/>
    <lineage>
        <taxon>Bacteria</taxon>
        <taxon>Pseudomonadati</taxon>
        <taxon>Pseudomonadota</taxon>
        <taxon>Alphaproteobacteria</taxon>
        <taxon>Sphingomonadales</taxon>
        <taxon>Sphingomonadaceae</taxon>
        <taxon>Sphingomonas</taxon>
    </lineage>
</organism>
<dbReference type="Proteomes" id="UP001501310">
    <property type="component" value="Unassembled WGS sequence"/>
</dbReference>
<evidence type="ECO:0000256" key="2">
    <source>
        <dbReference type="ARBA" id="ARBA00022525"/>
    </source>
</evidence>
<dbReference type="SUPFAM" id="SSF51120">
    <property type="entry name" value="beta-Roll"/>
    <property type="match status" value="2"/>
</dbReference>
<dbReference type="PRINTS" id="PR00313">
    <property type="entry name" value="CABNDNGRPT"/>
</dbReference>
<protein>
    <recommendedName>
        <fullName evidence="5">Calcium-binding protein</fullName>
    </recommendedName>
</protein>
<comment type="caution">
    <text evidence="3">The sequence shown here is derived from an EMBL/GenBank/DDBJ whole genome shotgun (WGS) entry which is preliminary data.</text>
</comment>
<evidence type="ECO:0008006" key="5">
    <source>
        <dbReference type="Google" id="ProtNLM"/>
    </source>
</evidence>
<dbReference type="InterPro" id="IPR001343">
    <property type="entry name" value="Hemolysn_Ca-bd"/>
</dbReference>
<proteinExistence type="predicted"/>
<keyword evidence="2" id="KW-0964">Secreted</keyword>
<dbReference type="Pfam" id="PF00353">
    <property type="entry name" value="HemolysinCabind"/>
    <property type="match status" value="3"/>
</dbReference>
<evidence type="ECO:0000313" key="3">
    <source>
        <dbReference type="EMBL" id="GAA3999983.1"/>
    </source>
</evidence>
<dbReference type="RefSeq" id="WP_344708840.1">
    <property type="nucleotide sequence ID" value="NZ_BAAAZD010000001.1"/>
</dbReference>
<evidence type="ECO:0000256" key="1">
    <source>
        <dbReference type="ARBA" id="ARBA00004613"/>
    </source>
</evidence>
<dbReference type="EMBL" id="BAAAZD010000001">
    <property type="protein sequence ID" value="GAA3999983.1"/>
    <property type="molecule type" value="Genomic_DNA"/>
</dbReference>
<dbReference type="PROSITE" id="PS00330">
    <property type="entry name" value="HEMOLYSIN_CALCIUM"/>
    <property type="match status" value="2"/>
</dbReference>
<reference evidence="4" key="1">
    <citation type="journal article" date="2019" name="Int. J. Syst. Evol. Microbiol.">
        <title>The Global Catalogue of Microorganisms (GCM) 10K type strain sequencing project: providing services to taxonomists for standard genome sequencing and annotation.</title>
        <authorList>
            <consortium name="The Broad Institute Genomics Platform"/>
            <consortium name="The Broad Institute Genome Sequencing Center for Infectious Disease"/>
            <person name="Wu L."/>
            <person name="Ma J."/>
        </authorList>
    </citation>
    <scope>NUCLEOTIDE SEQUENCE [LARGE SCALE GENOMIC DNA]</scope>
    <source>
        <strain evidence="4">JCM 16603</strain>
    </source>
</reference>
<dbReference type="PANTHER" id="PTHR38340:SF1">
    <property type="entry name" value="S-LAYER PROTEIN"/>
    <property type="match status" value="1"/>
</dbReference>
<dbReference type="Gene3D" id="2.150.10.10">
    <property type="entry name" value="Serralysin-like metalloprotease, C-terminal"/>
    <property type="match status" value="3"/>
</dbReference>
<dbReference type="InterPro" id="IPR011049">
    <property type="entry name" value="Serralysin-like_metalloprot_C"/>
</dbReference>
<comment type="subcellular location">
    <subcellularLocation>
        <location evidence="1">Secreted</location>
    </subcellularLocation>
</comment>
<sequence>MAQLVGTAGDDVLTGTTADDIISGLGGNDQIDGGAGQDVIDAGDGDDVVTISGAQNGNFVRLIGGGGADTLVITTSSFSFSTEVREFETLRLAASGQFNDLSGFSQIQLADGIRAELTNSRNPAASIGLTGSIFVLGLDSTIGQISGSDANEVFRIARGSYILGNVDLGGGLDRFGTAAATLDVSNGSPFGGLVSGGAGFDEIELGTLDGTPDIIEHYRSDLSKFVDFEQLTLKTNFLSITKRFVADVTLVGANGLSAISLGAYGRFGFEHSNSPNAAVAMQEGSELTVGAGSSLLSVVTLAAGPEFDGYGIETRGVSVSNLGDIRSSLQLSAFDDAYHGESGTIGGTVFGYGGNDRLYGGAVAERLEGGSGQDFLSGGGGGDVLIGGTGGDVMLGGTGNDIYEVDNGSDIVFETAGEGTADNVFAYLDFTLPDAVENLVMLYGNQRFGTGNALNNIIVGNASSNVLEGGAGYDTLTGGPGSDFFIIRPGFGMDVITDFTPGAGTPDAILFSSALFTSFAQVMANSAQVGSDTWIGDGVGNTVVLTGISMSSLASDDFGFI</sequence>
<dbReference type="InterPro" id="IPR050557">
    <property type="entry name" value="RTX_toxin/Mannuronan_C5-epim"/>
</dbReference>